<dbReference type="InterPro" id="IPR027843">
    <property type="entry name" value="DUF4440"/>
</dbReference>
<proteinExistence type="predicted"/>
<dbReference type="EMBL" id="PHUF01000003">
    <property type="protein sequence ID" value="PKB19453.1"/>
    <property type="molecule type" value="Genomic_DNA"/>
</dbReference>
<comment type="caution">
    <text evidence="3">The sequence shown here is derived from an EMBL/GenBank/DDBJ whole genome shotgun (WGS) entry which is preliminary data.</text>
</comment>
<organism evidence="3 4">
    <name type="scientific">Novosphingobium kunmingense</name>
    <dbReference type="NCBI Taxonomy" id="1211806"/>
    <lineage>
        <taxon>Bacteria</taxon>
        <taxon>Pseudomonadati</taxon>
        <taxon>Pseudomonadota</taxon>
        <taxon>Alphaproteobacteria</taxon>
        <taxon>Sphingomonadales</taxon>
        <taxon>Sphingomonadaceae</taxon>
        <taxon>Novosphingobium</taxon>
    </lineage>
</organism>
<dbReference type="InterPro" id="IPR032710">
    <property type="entry name" value="NTF2-like_dom_sf"/>
</dbReference>
<accession>A0A2N0HKH4</accession>
<keyword evidence="1" id="KW-0732">Signal</keyword>
<dbReference type="Gene3D" id="3.10.450.50">
    <property type="match status" value="1"/>
</dbReference>
<dbReference type="RefSeq" id="WP_100866920.1">
    <property type="nucleotide sequence ID" value="NZ_PHUF01000003.1"/>
</dbReference>
<sequence>MPRFATLALAATLASSASIAAPALAQADTAAEFEARYAALRTAMEARDAAATGAILAPEYTMTDLRGETRKGADMLARMQKMAARAPDAARKIETKVLSATVVGDRATVEQQLVGGARRTGDDGKEHTMEMVMASTDTWARRGEAWLLVSSVQTGMTVKRDGEVFFHEGK</sequence>
<gene>
    <name evidence="3" type="ORF">B0I00_1688</name>
</gene>
<dbReference type="Proteomes" id="UP000232587">
    <property type="component" value="Unassembled WGS sequence"/>
</dbReference>
<dbReference type="SUPFAM" id="SSF54427">
    <property type="entry name" value="NTF2-like"/>
    <property type="match status" value="1"/>
</dbReference>
<evidence type="ECO:0000313" key="3">
    <source>
        <dbReference type="EMBL" id="PKB19453.1"/>
    </source>
</evidence>
<dbReference type="OrthoDB" id="9891747at2"/>
<dbReference type="Pfam" id="PF14534">
    <property type="entry name" value="DUF4440"/>
    <property type="match status" value="1"/>
</dbReference>
<name>A0A2N0HKH4_9SPHN</name>
<evidence type="ECO:0000259" key="2">
    <source>
        <dbReference type="Pfam" id="PF14534"/>
    </source>
</evidence>
<evidence type="ECO:0000313" key="4">
    <source>
        <dbReference type="Proteomes" id="UP000232587"/>
    </source>
</evidence>
<feature type="domain" description="DUF4440" evidence="2">
    <location>
        <begin position="35"/>
        <end position="148"/>
    </location>
</feature>
<dbReference type="AlphaFoldDB" id="A0A2N0HKH4"/>
<protein>
    <submittedName>
        <fullName evidence="3">Uncharacterized protein DUF4440</fullName>
    </submittedName>
</protein>
<keyword evidence="4" id="KW-1185">Reference proteome</keyword>
<evidence type="ECO:0000256" key="1">
    <source>
        <dbReference type="SAM" id="SignalP"/>
    </source>
</evidence>
<feature type="chain" id="PRO_5014702910" evidence="1">
    <location>
        <begin position="21"/>
        <end position="170"/>
    </location>
</feature>
<reference evidence="3 4" key="1">
    <citation type="submission" date="2017-11" db="EMBL/GenBank/DDBJ databases">
        <title>Genomic Encyclopedia of Type Strains, Phase III (KMG-III): the genomes of soil and plant-associated and newly described type strains.</title>
        <authorList>
            <person name="Whitman W."/>
        </authorList>
    </citation>
    <scope>NUCLEOTIDE SEQUENCE [LARGE SCALE GENOMIC DNA]</scope>
    <source>
        <strain evidence="3 4">CGMCC 1.12274</strain>
    </source>
</reference>
<feature type="signal peptide" evidence="1">
    <location>
        <begin position="1"/>
        <end position="20"/>
    </location>
</feature>